<gene>
    <name evidence="1" type="ORF">L596_029669</name>
</gene>
<proteinExistence type="predicted"/>
<dbReference type="Proteomes" id="UP000298663">
    <property type="component" value="Unassembled WGS sequence"/>
</dbReference>
<evidence type="ECO:0000313" key="2">
    <source>
        <dbReference type="Proteomes" id="UP000298663"/>
    </source>
</evidence>
<organism evidence="1 2">
    <name type="scientific">Steinernema carpocapsae</name>
    <name type="common">Entomopathogenic nematode</name>
    <dbReference type="NCBI Taxonomy" id="34508"/>
    <lineage>
        <taxon>Eukaryota</taxon>
        <taxon>Metazoa</taxon>
        <taxon>Ecdysozoa</taxon>
        <taxon>Nematoda</taxon>
        <taxon>Chromadorea</taxon>
        <taxon>Rhabditida</taxon>
        <taxon>Tylenchina</taxon>
        <taxon>Panagrolaimomorpha</taxon>
        <taxon>Strongyloidoidea</taxon>
        <taxon>Steinernematidae</taxon>
        <taxon>Steinernema</taxon>
    </lineage>
</organism>
<comment type="caution">
    <text evidence="1">The sequence shown here is derived from an EMBL/GenBank/DDBJ whole genome shotgun (WGS) entry which is preliminary data.</text>
</comment>
<protein>
    <submittedName>
        <fullName evidence="1">Uncharacterized protein</fullName>
    </submittedName>
</protein>
<dbReference type="EMBL" id="AZBU02000012">
    <property type="protein sequence ID" value="TKR60085.1"/>
    <property type="molecule type" value="Genomic_DNA"/>
</dbReference>
<accession>A0A4V5ZXK3</accession>
<reference evidence="1 2" key="2">
    <citation type="journal article" date="2019" name="G3 (Bethesda)">
        <title>Hybrid Assembly of the Genome of the Entomopathogenic Nematode Steinernema carpocapsae Identifies the X-Chromosome.</title>
        <authorList>
            <person name="Serra L."/>
            <person name="Macchietto M."/>
            <person name="Macias-Munoz A."/>
            <person name="McGill C.J."/>
            <person name="Rodriguez I.M."/>
            <person name="Rodriguez B."/>
            <person name="Murad R."/>
            <person name="Mortazavi A."/>
        </authorList>
    </citation>
    <scope>NUCLEOTIDE SEQUENCE [LARGE SCALE GENOMIC DNA]</scope>
    <source>
        <strain evidence="1 2">ALL</strain>
    </source>
</reference>
<sequence>MSLKYCALKFVSNFDKVDRRRVVLPYFFGAPYLCACQVEKSEKYFKYFIFIPGGSSDDDGRCRLCKAVVGWIQLNHKDKFDELTKEPEISETRAVKRKADGTILLRDAFDPSKRIQPGRCKKLNRAAVLMMCVDLRSLTITNFGKSVFKYRYRNLFNPVANLKRGEKVNHCILEKETAVVLTTASANGSLLEKPSRYDNVKSFKKPKHSLQKLTFDFSMI</sequence>
<keyword evidence="2" id="KW-1185">Reference proteome</keyword>
<evidence type="ECO:0000313" key="1">
    <source>
        <dbReference type="EMBL" id="TKR60085.1"/>
    </source>
</evidence>
<reference evidence="1 2" key="1">
    <citation type="journal article" date="2015" name="Genome Biol.">
        <title>Comparative genomics of Steinernema reveals deeply conserved gene regulatory networks.</title>
        <authorList>
            <person name="Dillman A.R."/>
            <person name="Macchietto M."/>
            <person name="Porter C.F."/>
            <person name="Rogers A."/>
            <person name="Williams B."/>
            <person name="Antoshechkin I."/>
            <person name="Lee M.M."/>
            <person name="Goodwin Z."/>
            <person name="Lu X."/>
            <person name="Lewis E.E."/>
            <person name="Goodrich-Blair H."/>
            <person name="Stock S.P."/>
            <person name="Adams B.J."/>
            <person name="Sternberg P.W."/>
            <person name="Mortazavi A."/>
        </authorList>
    </citation>
    <scope>NUCLEOTIDE SEQUENCE [LARGE SCALE GENOMIC DNA]</scope>
    <source>
        <strain evidence="1 2">ALL</strain>
    </source>
</reference>
<name>A0A4V5ZXK3_STECR</name>
<dbReference type="AlphaFoldDB" id="A0A4V5ZXK3"/>